<dbReference type="InterPro" id="IPR050131">
    <property type="entry name" value="Peptidase_S8_subtilisin-like"/>
</dbReference>
<reference evidence="8" key="1">
    <citation type="journal article" date="2019" name="Int. J. Syst. Evol. Microbiol.">
        <title>The Global Catalogue of Microorganisms (GCM) 10K type strain sequencing project: providing services to taxonomists for standard genome sequencing and annotation.</title>
        <authorList>
            <consortium name="The Broad Institute Genomics Platform"/>
            <consortium name="The Broad Institute Genome Sequencing Center for Infectious Disease"/>
            <person name="Wu L."/>
            <person name="Ma J."/>
        </authorList>
    </citation>
    <scope>NUCLEOTIDE SEQUENCE [LARGE SCALE GENOMIC DNA]</scope>
    <source>
        <strain evidence="8">CGMCC 1.12286</strain>
    </source>
</reference>
<feature type="active site" description="Charge relay system" evidence="5">
    <location>
        <position position="18"/>
    </location>
</feature>
<comment type="caution">
    <text evidence="7">The sequence shown here is derived from an EMBL/GenBank/DDBJ whole genome shotgun (WGS) entry which is preliminary data.</text>
</comment>
<protein>
    <submittedName>
        <fullName evidence="7">S8 family serine peptidase</fullName>
    </submittedName>
</protein>
<keyword evidence="8" id="KW-1185">Reference proteome</keyword>
<dbReference type="InterPro" id="IPR000209">
    <property type="entry name" value="Peptidase_S8/S53_dom"/>
</dbReference>
<keyword evidence="2 5" id="KW-0645">Protease</keyword>
<proteinExistence type="inferred from homology"/>
<name>A0ABW4JEI7_9BACL</name>
<dbReference type="SUPFAM" id="SSF52743">
    <property type="entry name" value="Subtilisin-like"/>
    <property type="match status" value="1"/>
</dbReference>
<dbReference type="EMBL" id="JBHUCX010000013">
    <property type="protein sequence ID" value="MFD1673865.1"/>
    <property type="molecule type" value="Genomic_DNA"/>
</dbReference>
<evidence type="ECO:0000256" key="3">
    <source>
        <dbReference type="ARBA" id="ARBA00022801"/>
    </source>
</evidence>
<evidence type="ECO:0000256" key="4">
    <source>
        <dbReference type="ARBA" id="ARBA00022825"/>
    </source>
</evidence>
<accession>A0ABW4JEI7</accession>
<dbReference type="InterPro" id="IPR036852">
    <property type="entry name" value="Peptidase_S8/S53_dom_sf"/>
</dbReference>
<comment type="similarity">
    <text evidence="1 5">Belongs to the peptidase S8 family.</text>
</comment>
<evidence type="ECO:0000259" key="6">
    <source>
        <dbReference type="Pfam" id="PF00082"/>
    </source>
</evidence>
<evidence type="ECO:0000256" key="1">
    <source>
        <dbReference type="ARBA" id="ARBA00011073"/>
    </source>
</evidence>
<gene>
    <name evidence="7" type="ORF">ACFSB2_03970</name>
</gene>
<dbReference type="SUPFAM" id="SSF48371">
    <property type="entry name" value="ARM repeat"/>
    <property type="match status" value="1"/>
</dbReference>
<keyword evidence="3 5" id="KW-0378">Hydrolase</keyword>
<dbReference type="Pfam" id="PF00082">
    <property type="entry name" value="Peptidase_S8"/>
    <property type="match status" value="1"/>
</dbReference>
<dbReference type="PROSITE" id="PS51892">
    <property type="entry name" value="SUBTILASE"/>
    <property type="match status" value="1"/>
</dbReference>
<feature type="active site" description="Charge relay system" evidence="5">
    <location>
        <position position="256"/>
    </location>
</feature>
<dbReference type="Proteomes" id="UP001597079">
    <property type="component" value="Unassembled WGS sequence"/>
</dbReference>
<dbReference type="Gene3D" id="3.40.50.200">
    <property type="entry name" value="Peptidase S8/S53 domain"/>
    <property type="match status" value="1"/>
</dbReference>
<feature type="domain" description="Peptidase S8/S53" evidence="6">
    <location>
        <begin position="9"/>
        <end position="289"/>
    </location>
</feature>
<evidence type="ECO:0000256" key="5">
    <source>
        <dbReference type="PROSITE-ProRule" id="PRU01240"/>
    </source>
</evidence>
<evidence type="ECO:0000256" key="2">
    <source>
        <dbReference type="ARBA" id="ARBA00022670"/>
    </source>
</evidence>
<dbReference type="PANTHER" id="PTHR43806">
    <property type="entry name" value="PEPTIDASE S8"/>
    <property type="match status" value="1"/>
</dbReference>
<dbReference type="PANTHER" id="PTHR43806:SF11">
    <property type="entry name" value="CEREVISIN-RELATED"/>
    <property type="match status" value="1"/>
</dbReference>
<dbReference type="RefSeq" id="WP_377941435.1">
    <property type="nucleotide sequence ID" value="NZ_JBHUCX010000013.1"/>
</dbReference>
<feature type="active site" description="Charge relay system" evidence="5">
    <location>
        <position position="63"/>
    </location>
</feature>
<evidence type="ECO:0000313" key="7">
    <source>
        <dbReference type="EMBL" id="MFD1673865.1"/>
    </source>
</evidence>
<organism evidence="7 8">
    <name type="scientific">Alicyclobacillus fodiniaquatilis</name>
    <dbReference type="NCBI Taxonomy" id="1661150"/>
    <lineage>
        <taxon>Bacteria</taxon>
        <taxon>Bacillati</taxon>
        <taxon>Bacillota</taxon>
        <taxon>Bacilli</taxon>
        <taxon>Bacillales</taxon>
        <taxon>Alicyclobacillaceae</taxon>
        <taxon>Alicyclobacillus</taxon>
    </lineage>
</organism>
<evidence type="ECO:0000313" key="8">
    <source>
        <dbReference type="Proteomes" id="UP001597079"/>
    </source>
</evidence>
<keyword evidence="4 5" id="KW-0720">Serine protease</keyword>
<sequence>MDVPSELTGHGVKIAIVDITFPNHPDISSSGVRNTYIIRIGRGVVEPELMNADHTGPWETGIHGLQTAAAAAGTGLLSNGKYAGIAPDAELYLISAHNTGPEDFALDSALEWVRDIGWKLGIRGVLVSFNTRPHPPLLPWQLENSAILCEQLSDLGILVVSCTGNSADSGSLCSLSCAPSVLSVGGIVIPNDGKIANASSYHGSRGTTFCGKWVPEIFAPTGNLVLPWGNSRMLAAHPYKDIDDVPEGYARNEGTSFAGPIVLGAAACLWQAHPEWTNEQVKHALVKGAFKSNHWSDLRAGVVSVRTSVSLCEYEPDVEPSSFARHRAINSMPEEDLPKIGTVDATTNVEAIFSLATPFSPHGLRMLSDAFSSESPIVRSAAMCKSAQGEHQLDDTYLTSALQHSNAKVRSAALYHILCRPTLRSHYVEAIIDRFEDEDLDVSLLAIQISGITKLPLFVSPLVTGLRKEALADRDIHFWGRIISLRQVTNQFFDPEPPFQMVECGNSNVHRQRCLKLAEQWEEWHKSSVH</sequence>
<dbReference type="InterPro" id="IPR016024">
    <property type="entry name" value="ARM-type_fold"/>
</dbReference>